<name>A0A1H6FSS2_9EURY</name>
<dbReference type="Gene3D" id="3.40.630.30">
    <property type="match status" value="1"/>
</dbReference>
<dbReference type="GO" id="GO:0005737">
    <property type="term" value="C:cytoplasm"/>
    <property type="evidence" value="ECO:0007669"/>
    <property type="project" value="TreeGrafter"/>
</dbReference>
<dbReference type="GO" id="GO:0008999">
    <property type="term" value="F:protein-N-terminal-alanine acetyltransferase activity"/>
    <property type="evidence" value="ECO:0007669"/>
    <property type="project" value="TreeGrafter"/>
</dbReference>
<dbReference type="InterPro" id="IPR000182">
    <property type="entry name" value="GNAT_dom"/>
</dbReference>
<dbReference type="SUPFAM" id="SSF55729">
    <property type="entry name" value="Acyl-CoA N-acyltransferases (Nat)"/>
    <property type="match status" value="1"/>
</dbReference>
<dbReference type="GO" id="GO:1990189">
    <property type="term" value="F:protein N-terminal-serine acetyltransferase activity"/>
    <property type="evidence" value="ECO:0007669"/>
    <property type="project" value="TreeGrafter"/>
</dbReference>
<keyword evidence="4" id="KW-1185">Reference proteome</keyword>
<sequence>MLFPETIETERLTLEPLCHETVDVFDFYQCCSAHEQGIDEVTRYLPWNPHESVAESKAHIDELERQWEQGTRAQYVIRPKAGEDGAGTIAGAGGLRLDWETQTAKPCVWLRKPFWGRGYSSERAAAVIELAFDQLDLELVAVTIQDGNERSRNAAESYVDTYDGQYDGIIRNSDVRPDGEIIDHHRYTITRGQYRQSDGGDRDETAETFSYEQAAGQSND</sequence>
<dbReference type="AlphaFoldDB" id="A0A1H6FSS2"/>
<reference evidence="4" key="1">
    <citation type="submission" date="2016-10" db="EMBL/GenBank/DDBJ databases">
        <authorList>
            <person name="Varghese N."/>
            <person name="Submissions S."/>
        </authorList>
    </citation>
    <scope>NUCLEOTIDE SEQUENCE [LARGE SCALE GENOMIC DNA]</scope>
    <source>
        <strain evidence="4">CGMCC 1.8981</strain>
    </source>
</reference>
<evidence type="ECO:0000313" key="4">
    <source>
        <dbReference type="Proteomes" id="UP000199112"/>
    </source>
</evidence>
<dbReference type="OrthoDB" id="120213at2157"/>
<evidence type="ECO:0000259" key="2">
    <source>
        <dbReference type="Pfam" id="PF13302"/>
    </source>
</evidence>
<organism evidence="3 4">
    <name type="scientific">Natronorubrum sediminis</name>
    <dbReference type="NCBI Taxonomy" id="640943"/>
    <lineage>
        <taxon>Archaea</taxon>
        <taxon>Methanobacteriati</taxon>
        <taxon>Methanobacteriota</taxon>
        <taxon>Stenosarchaea group</taxon>
        <taxon>Halobacteria</taxon>
        <taxon>Halobacteriales</taxon>
        <taxon>Natrialbaceae</taxon>
        <taxon>Natronorubrum</taxon>
    </lineage>
</organism>
<dbReference type="PANTHER" id="PTHR43441">
    <property type="entry name" value="RIBOSOMAL-PROTEIN-SERINE ACETYLTRANSFERASE"/>
    <property type="match status" value="1"/>
</dbReference>
<dbReference type="PANTHER" id="PTHR43441:SF2">
    <property type="entry name" value="FAMILY ACETYLTRANSFERASE, PUTATIVE (AFU_ORTHOLOGUE AFUA_7G00850)-RELATED"/>
    <property type="match status" value="1"/>
</dbReference>
<dbReference type="Pfam" id="PF13302">
    <property type="entry name" value="Acetyltransf_3"/>
    <property type="match status" value="1"/>
</dbReference>
<dbReference type="EMBL" id="FNWL01000001">
    <property type="protein sequence ID" value="SEH12933.1"/>
    <property type="molecule type" value="Genomic_DNA"/>
</dbReference>
<evidence type="ECO:0000313" key="3">
    <source>
        <dbReference type="EMBL" id="SEH12933.1"/>
    </source>
</evidence>
<dbReference type="RefSeq" id="WP_175459682.1">
    <property type="nucleotide sequence ID" value="NZ_FNWL01000001.1"/>
</dbReference>
<feature type="compositionally biased region" description="Polar residues" evidence="1">
    <location>
        <begin position="207"/>
        <end position="220"/>
    </location>
</feature>
<accession>A0A1H6FSS2</accession>
<gene>
    <name evidence="3" type="ORF">SAMN04487967_1037</name>
</gene>
<dbReference type="InterPro" id="IPR051908">
    <property type="entry name" value="Ribosomal_N-acetyltransferase"/>
</dbReference>
<feature type="region of interest" description="Disordered" evidence="1">
    <location>
        <begin position="192"/>
        <end position="220"/>
    </location>
</feature>
<protein>
    <submittedName>
        <fullName evidence="3">Protein N-acetyltransferase, RimJ/RimL family</fullName>
    </submittedName>
</protein>
<feature type="domain" description="N-acetyltransferase" evidence="2">
    <location>
        <begin position="11"/>
        <end position="157"/>
    </location>
</feature>
<proteinExistence type="predicted"/>
<dbReference type="Proteomes" id="UP000199112">
    <property type="component" value="Unassembled WGS sequence"/>
</dbReference>
<dbReference type="InterPro" id="IPR016181">
    <property type="entry name" value="Acyl_CoA_acyltransferase"/>
</dbReference>
<keyword evidence="3" id="KW-0808">Transferase</keyword>
<evidence type="ECO:0000256" key="1">
    <source>
        <dbReference type="SAM" id="MobiDB-lite"/>
    </source>
</evidence>